<dbReference type="Pfam" id="PF02984">
    <property type="entry name" value="Cyclin_C"/>
    <property type="match status" value="1"/>
</dbReference>
<dbReference type="InterPro" id="IPR004367">
    <property type="entry name" value="Cyclin_C-dom"/>
</dbReference>
<dbReference type="AlphaFoldDB" id="A0AAN9GLV9"/>
<feature type="region of interest" description="Disordered" evidence="8">
    <location>
        <begin position="1073"/>
        <end position="1135"/>
    </location>
</feature>
<dbReference type="Gene3D" id="1.20.1280.50">
    <property type="match status" value="1"/>
</dbReference>
<keyword evidence="11" id="KW-1185">Reference proteome</keyword>
<keyword evidence="4" id="KW-0963">Cytoplasm</keyword>
<dbReference type="Proteomes" id="UP001374579">
    <property type="component" value="Unassembled WGS sequence"/>
</dbReference>
<protein>
    <recommendedName>
        <fullName evidence="3">Cyclin-F</fullName>
    </recommendedName>
</protein>
<dbReference type="InterPro" id="IPR001810">
    <property type="entry name" value="F-box_dom"/>
</dbReference>
<comment type="similarity">
    <text evidence="7">Belongs to the cyclin family.</text>
</comment>
<comment type="subcellular location">
    <subcellularLocation>
        <location evidence="1">Cytoplasm</location>
        <location evidence="1">Cytoskeleton</location>
        <location evidence="1">Microtubule organizing center</location>
        <location evidence="1">Centrosome</location>
        <location evidence="1">Centriole</location>
    </subcellularLocation>
    <subcellularLocation>
        <location evidence="2">Cytoplasm</location>
        <location evidence="2">Perinuclear region</location>
    </subcellularLocation>
</comment>
<evidence type="ECO:0000256" key="1">
    <source>
        <dbReference type="ARBA" id="ARBA00004114"/>
    </source>
</evidence>
<feature type="compositionally biased region" description="Polar residues" evidence="8">
    <location>
        <begin position="999"/>
        <end position="1013"/>
    </location>
</feature>
<dbReference type="InterPro" id="IPR036047">
    <property type="entry name" value="F-box-like_dom_sf"/>
</dbReference>
<dbReference type="PROSITE" id="PS50181">
    <property type="entry name" value="FBOX"/>
    <property type="match status" value="1"/>
</dbReference>
<dbReference type="InterPro" id="IPR039361">
    <property type="entry name" value="Cyclin"/>
</dbReference>
<evidence type="ECO:0000259" key="9">
    <source>
        <dbReference type="PROSITE" id="PS50181"/>
    </source>
</evidence>
<evidence type="ECO:0000256" key="8">
    <source>
        <dbReference type="SAM" id="MobiDB-lite"/>
    </source>
</evidence>
<evidence type="ECO:0000256" key="7">
    <source>
        <dbReference type="RuleBase" id="RU000383"/>
    </source>
</evidence>
<feature type="compositionally biased region" description="Basic residues" evidence="8">
    <location>
        <begin position="1122"/>
        <end position="1135"/>
    </location>
</feature>
<dbReference type="InterPro" id="IPR036915">
    <property type="entry name" value="Cyclin-like_sf"/>
</dbReference>
<feature type="region of interest" description="Disordered" evidence="8">
    <location>
        <begin position="595"/>
        <end position="624"/>
    </location>
</feature>
<dbReference type="InterPro" id="IPR013763">
    <property type="entry name" value="Cyclin-like_dom"/>
</dbReference>
<evidence type="ECO:0000256" key="3">
    <source>
        <dbReference type="ARBA" id="ARBA00019493"/>
    </source>
</evidence>
<dbReference type="Pfam" id="PF00134">
    <property type="entry name" value="Cyclin_N"/>
    <property type="match status" value="1"/>
</dbReference>
<sequence>MQQETGDQETQVSTRLGPSQMQRLPPDGNSAPQHGQYERPRTRSSFTVCHLSPELLVHVFKGVHIRDLLSLRQVCTLFHEVVDSSSCLWAHATFFNSWPLTEGNLSVFNKAAASGNFEASVKLAIAKLYNEGLSEAEKGISIEEKARQATDHFYQAERQTTADPFTWIFIRPPWASNGLSCKAYVFEAMKQQSEKEKSQKISRGAAASAFSIGNILTLMDDHKEADVYLERAVCNGSVEAQLMLWMNKFGGLRTLGKPSQTMESGRELEAMRQLRGIVLHHNSIKAKLWLCECYAVGRFGGITSQQAYSFTKEVFQSSTPVNFLPVLNPPHELNASMRYILVDWMVEVATMKNFSTQAIHNAVAIVNRCLMIHDFGRAQVQLLGISAMVICSRFLTRDIITIKEAAWLTDNTYTYSDVVRMMGEIMALLNGHIQFLTTSDLAHALEPVSGLTERGMCLVDYITELCMLQTNLAKYSPAEIGASCVLLARVLSDTEEVWPQLLENLTGFSRQDLTCCCFDIHEKCLLEGTQFDHRDFPMQAVKERYSDESSLFKVTEIKTVSQEDLKDKLGIVDPVVQKAKSRLSLRKAEELICSPSRGKGRSRRTSERMMERPSRDEASTPPVEYDALGGYEADYEDDTDPFDISFSSIRSEDYEYEPRTEPFSEPSSELDPLYVQMSNQCSNSYIPGWSQITFSSPFAPRIRVSNCSCRSCSTSGVGSSPALSTSSSQSPDVLSSQAKLLSSSAVSSSAVQSFSFTPNSTLPQNSAFTSVCPATSTSSSVTVTAGTSGSGLSPQWLGIPSARFYGHQSHKTGDRMEVAEDEDAREDDEASLGFSAADDLLSDEDDSHDGAEVREFCGVRDEETEMESKARDHPGKVSTLCHGSKAQLMENTQCFAQLSRRSKGLGSFTPIQISEIVTEPKKQTICKASDNATMRLCPVVPCGQSAVSEVVKHNALLTRCSRTSSHVALDLPVAESTPLQERDTFVIWDSGCFVPSDDAVQSTLPPQADNESTPLREDEGYVIWDGAEGVSTRRKSLRSQAQVVLKFLDADPASLQEEQSKVKTPVKAFNAEPVKRKSPYTDSHTVLETRSDTSRQELLGCESSLDAPVHTGDDLDLVSLQPKRRRRHSSRSQNS</sequence>
<feature type="region of interest" description="Disordered" evidence="8">
    <location>
        <begin position="806"/>
        <end position="830"/>
    </location>
</feature>
<dbReference type="SMART" id="SM01332">
    <property type="entry name" value="Cyclin_C"/>
    <property type="match status" value="1"/>
</dbReference>
<feature type="domain" description="F-box" evidence="9">
    <location>
        <begin position="45"/>
        <end position="92"/>
    </location>
</feature>
<proteinExistence type="inferred from homology"/>
<feature type="region of interest" description="Disordered" evidence="8">
    <location>
        <begin position="998"/>
        <end position="1017"/>
    </location>
</feature>
<dbReference type="GO" id="GO:0048471">
    <property type="term" value="C:perinuclear region of cytoplasm"/>
    <property type="evidence" value="ECO:0007669"/>
    <property type="project" value="UniProtKB-SubCell"/>
</dbReference>
<feature type="region of interest" description="Disordered" evidence="8">
    <location>
        <begin position="1"/>
        <end position="39"/>
    </location>
</feature>
<keyword evidence="6" id="KW-0206">Cytoskeleton</keyword>
<dbReference type="GO" id="GO:0005814">
    <property type="term" value="C:centriole"/>
    <property type="evidence" value="ECO:0007669"/>
    <property type="project" value="UniProtKB-SubCell"/>
</dbReference>
<evidence type="ECO:0000313" key="11">
    <source>
        <dbReference type="Proteomes" id="UP001374579"/>
    </source>
</evidence>
<comment type="caution">
    <text evidence="10">The sequence shown here is derived from an EMBL/GenBank/DDBJ whole genome shotgun (WGS) entry which is preliminary data.</text>
</comment>
<dbReference type="FunFam" id="1.10.472.10:FF:000038">
    <property type="entry name" value="Cyclin F"/>
    <property type="match status" value="1"/>
</dbReference>
<feature type="compositionally biased region" description="Polar residues" evidence="8">
    <location>
        <begin position="1"/>
        <end position="22"/>
    </location>
</feature>
<feature type="compositionally biased region" description="Basic and acidic residues" evidence="8">
    <location>
        <begin position="604"/>
        <end position="618"/>
    </location>
</feature>
<accession>A0AAN9GLV9</accession>
<dbReference type="SMART" id="SM00385">
    <property type="entry name" value="CYCLIN"/>
    <property type="match status" value="2"/>
</dbReference>
<evidence type="ECO:0000313" key="10">
    <source>
        <dbReference type="EMBL" id="KAK7113372.1"/>
    </source>
</evidence>
<feature type="compositionally biased region" description="Basic and acidic residues" evidence="8">
    <location>
        <begin position="1085"/>
        <end position="1095"/>
    </location>
</feature>
<dbReference type="SUPFAM" id="SSF47954">
    <property type="entry name" value="Cyclin-like"/>
    <property type="match status" value="2"/>
</dbReference>
<dbReference type="SMART" id="SM00256">
    <property type="entry name" value="FBOX"/>
    <property type="match status" value="1"/>
</dbReference>
<gene>
    <name evidence="10" type="ORF">V1264_012671</name>
</gene>
<evidence type="ECO:0000256" key="2">
    <source>
        <dbReference type="ARBA" id="ARBA00004556"/>
    </source>
</evidence>
<name>A0AAN9GLV9_9CAEN</name>
<feature type="compositionally biased region" description="Acidic residues" evidence="8">
    <location>
        <begin position="819"/>
        <end position="830"/>
    </location>
</feature>
<reference evidence="10 11" key="1">
    <citation type="submission" date="2024-02" db="EMBL/GenBank/DDBJ databases">
        <title>Chromosome-scale genome assembly of the rough periwinkle Littorina saxatilis.</title>
        <authorList>
            <person name="De Jode A."/>
            <person name="Faria R."/>
            <person name="Formenti G."/>
            <person name="Sims Y."/>
            <person name="Smith T.P."/>
            <person name="Tracey A."/>
            <person name="Wood J.M.D."/>
            <person name="Zagrodzka Z.B."/>
            <person name="Johannesson K."/>
            <person name="Butlin R.K."/>
            <person name="Leder E.H."/>
        </authorList>
    </citation>
    <scope>NUCLEOTIDE SEQUENCE [LARGE SCALE GENOMIC DNA]</scope>
    <source>
        <strain evidence="10">Snail1</strain>
        <tissue evidence="10">Muscle</tissue>
    </source>
</reference>
<evidence type="ECO:0000256" key="4">
    <source>
        <dbReference type="ARBA" id="ARBA00022490"/>
    </source>
</evidence>
<evidence type="ECO:0000256" key="5">
    <source>
        <dbReference type="ARBA" id="ARBA00023127"/>
    </source>
</evidence>
<dbReference type="EMBL" id="JBAMIC010000002">
    <property type="protein sequence ID" value="KAK7113372.1"/>
    <property type="molecule type" value="Genomic_DNA"/>
</dbReference>
<dbReference type="InterPro" id="IPR006671">
    <property type="entry name" value="Cyclin_N"/>
</dbReference>
<dbReference type="CDD" id="cd20521">
    <property type="entry name" value="CYCLIN_CCNF_rpt1"/>
    <property type="match status" value="1"/>
</dbReference>
<organism evidence="10 11">
    <name type="scientific">Littorina saxatilis</name>
    <dbReference type="NCBI Taxonomy" id="31220"/>
    <lineage>
        <taxon>Eukaryota</taxon>
        <taxon>Metazoa</taxon>
        <taxon>Spiralia</taxon>
        <taxon>Lophotrochozoa</taxon>
        <taxon>Mollusca</taxon>
        <taxon>Gastropoda</taxon>
        <taxon>Caenogastropoda</taxon>
        <taxon>Littorinimorpha</taxon>
        <taxon>Littorinoidea</taxon>
        <taxon>Littorinidae</taxon>
        <taxon>Littorina</taxon>
    </lineage>
</organism>
<dbReference type="SUPFAM" id="SSF81383">
    <property type="entry name" value="F-box domain"/>
    <property type="match status" value="1"/>
</dbReference>
<dbReference type="PANTHER" id="PTHR10177">
    <property type="entry name" value="CYCLINS"/>
    <property type="match status" value="1"/>
</dbReference>
<dbReference type="Pfam" id="PF12937">
    <property type="entry name" value="F-box-like"/>
    <property type="match status" value="1"/>
</dbReference>
<evidence type="ECO:0000256" key="6">
    <source>
        <dbReference type="ARBA" id="ARBA00023212"/>
    </source>
</evidence>
<dbReference type="Gene3D" id="1.10.472.10">
    <property type="entry name" value="Cyclin-like"/>
    <property type="match status" value="2"/>
</dbReference>
<keyword evidence="5 7" id="KW-0195">Cyclin</keyword>